<organism evidence="1 2">
    <name type="scientific">Lasiodiplodia mahajangana</name>
    <dbReference type="NCBI Taxonomy" id="1108764"/>
    <lineage>
        <taxon>Eukaryota</taxon>
        <taxon>Fungi</taxon>
        <taxon>Dikarya</taxon>
        <taxon>Ascomycota</taxon>
        <taxon>Pezizomycotina</taxon>
        <taxon>Dothideomycetes</taxon>
        <taxon>Dothideomycetes incertae sedis</taxon>
        <taxon>Botryosphaeriales</taxon>
        <taxon>Botryosphaeriaceae</taxon>
        <taxon>Lasiodiplodia</taxon>
    </lineage>
</organism>
<reference evidence="1" key="1">
    <citation type="submission" date="2022-12" db="EMBL/GenBank/DDBJ databases">
        <title>Genome Sequence of Lasiodiplodia mahajangana.</title>
        <authorList>
            <person name="Buettner E."/>
        </authorList>
    </citation>
    <scope>NUCLEOTIDE SEQUENCE</scope>
    <source>
        <strain evidence="1">VT137</strain>
    </source>
</reference>
<accession>A0ACC2JXR5</accession>
<evidence type="ECO:0000313" key="2">
    <source>
        <dbReference type="Proteomes" id="UP001153332"/>
    </source>
</evidence>
<keyword evidence="2" id="KW-1185">Reference proteome</keyword>
<protein>
    <submittedName>
        <fullName evidence="1">Uncharacterized protein</fullName>
    </submittedName>
</protein>
<comment type="caution">
    <text evidence="1">The sequence shown here is derived from an EMBL/GenBank/DDBJ whole genome shotgun (WGS) entry which is preliminary data.</text>
</comment>
<proteinExistence type="predicted"/>
<name>A0ACC2JXR5_9PEZI</name>
<dbReference type="EMBL" id="JAPUUL010000163">
    <property type="protein sequence ID" value="KAJ8132211.1"/>
    <property type="molecule type" value="Genomic_DNA"/>
</dbReference>
<sequence>MVPPSSRHRHQSSLEGIIDFSTEPPLGTEQHSVAKDRFNRIVDYFDTDDPSNRSPYHRSTYPLHLPVRTF</sequence>
<dbReference type="Proteomes" id="UP001153332">
    <property type="component" value="Unassembled WGS sequence"/>
</dbReference>
<gene>
    <name evidence="1" type="ORF">O1611_g1407</name>
</gene>
<evidence type="ECO:0000313" key="1">
    <source>
        <dbReference type="EMBL" id="KAJ8132211.1"/>
    </source>
</evidence>